<dbReference type="PANTHER" id="PTHR43128:SF16">
    <property type="entry name" value="L-LACTATE DEHYDROGENASE"/>
    <property type="match status" value="1"/>
</dbReference>
<sequence>MNKKTVGIIGVGNVGSNLAFCLATSNLCKSILLKDIREEFTQAMALDISQAAKSKNSATKVKACINNSDFKNCDIVVITAGIARKPNMSREDLIFTNKKILESIFDEVLENNKNAIFIIVSNPLDAMVYVALNKSKLPRNKVFGMAGVLDSARFKHYIEEKLDFDYNNIEAIVIGAHSNTMVPLINHAKVDGKKVVDILKSEDIEDILENTKNGGARIVDLLKTGSAYFAPAYSCFLICRAIIEDTKEIFPTSVVLFDEYGYNNITLGVPTIIGKNGIEEVIELDLSDDEKENLKLSAQTVVSSINILKDNK</sequence>
<dbReference type="Gene3D" id="3.40.50.720">
    <property type="entry name" value="NAD(P)-binding Rossmann-like Domain"/>
    <property type="match status" value="1"/>
</dbReference>
<feature type="binding site" evidence="6">
    <location>
        <begin position="120"/>
        <end position="122"/>
    </location>
    <ligand>
        <name>NAD(+)</name>
        <dbReference type="ChEBI" id="CHEBI:57540"/>
    </ligand>
</feature>
<evidence type="ECO:0000256" key="5">
    <source>
        <dbReference type="PIRSR" id="PIRSR000102-2"/>
    </source>
</evidence>
<dbReference type="PIRSF" id="PIRSF000102">
    <property type="entry name" value="Lac_mal_DH"/>
    <property type="match status" value="1"/>
</dbReference>
<dbReference type="InterPro" id="IPR022383">
    <property type="entry name" value="Lactate/malate_DH_C"/>
</dbReference>
<dbReference type="GO" id="GO:0006099">
    <property type="term" value="P:tricarboxylic acid cycle"/>
    <property type="evidence" value="ECO:0007669"/>
    <property type="project" value="UniProtKB-KW"/>
</dbReference>
<dbReference type="GO" id="GO:0004459">
    <property type="term" value="F:L-lactate dehydrogenase (NAD+) activity"/>
    <property type="evidence" value="ECO:0007669"/>
    <property type="project" value="TreeGrafter"/>
</dbReference>
<keyword evidence="2 7" id="KW-0560">Oxidoreductase</keyword>
<feature type="binding site" evidence="6">
    <location>
        <begin position="10"/>
        <end position="15"/>
    </location>
    <ligand>
        <name>NAD(+)</name>
        <dbReference type="ChEBI" id="CHEBI:57540"/>
    </ligand>
</feature>
<evidence type="ECO:0000256" key="7">
    <source>
        <dbReference type="RuleBase" id="RU003369"/>
    </source>
</evidence>
<name>A0A1V9VEA8_9BACT</name>
<feature type="binding site" evidence="5">
    <location>
        <position position="90"/>
    </location>
    <ligand>
        <name>substrate</name>
    </ligand>
</feature>
<dbReference type="RefSeq" id="WP_081560207.1">
    <property type="nucleotide sequence ID" value="NZ_JAODDI010000001.1"/>
</dbReference>
<reference evidence="10 11" key="1">
    <citation type="submission" date="2017-04" db="EMBL/GenBank/DDBJ databases">
        <title>Accumulation and expression of multiple antibiotic resistance genes in Arcobacter cryaerophilus that thrives in sewage.</title>
        <authorList>
            <person name="Millar J.A."/>
            <person name="Raghavan R."/>
        </authorList>
    </citation>
    <scope>NUCLEOTIDE SEQUENCE [LARGE SCALE GENOMIC DNA]</scope>
    <source>
        <strain evidence="10 11">AZT-1</strain>
    </source>
</reference>
<accession>A0A1V9VEA8</accession>
<keyword evidence="3 6" id="KW-0520">NAD</keyword>
<feature type="active site" description="Proton acceptor" evidence="4">
    <location>
        <position position="177"/>
    </location>
</feature>
<feature type="binding site" evidence="5">
    <location>
        <position position="122"/>
    </location>
    <ligand>
        <name>substrate</name>
    </ligand>
</feature>
<dbReference type="CDD" id="cd01339">
    <property type="entry name" value="LDH-like_MDH"/>
    <property type="match status" value="1"/>
</dbReference>
<dbReference type="Pfam" id="PF02866">
    <property type="entry name" value="Ldh_1_C"/>
    <property type="match status" value="1"/>
</dbReference>
<evidence type="ECO:0000256" key="4">
    <source>
        <dbReference type="PIRSR" id="PIRSR000102-1"/>
    </source>
</evidence>
<feature type="binding site" evidence="5">
    <location>
        <position position="153"/>
    </location>
    <ligand>
        <name>substrate</name>
    </ligand>
</feature>
<evidence type="ECO:0000256" key="1">
    <source>
        <dbReference type="ARBA" id="ARBA00022532"/>
    </source>
</evidence>
<feature type="binding site" evidence="6">
    <location>
        <position position="35"/>
    </location>
    <ligand>
        <name>NAD(+)</name>
        <dbReference type="ChEBI" id="CHEBI:57540"/>
    </ligand>
</feature>
<comment type="caution">
    <text evidence="10">The sequence shown here is derived from an EMBL/GenBank/DDBJ whole genome shotgun (WGS) entry which is preliminary data.</text>
</comment>
<dbReference type="InterPro" id="IPR001236">
    <property type="entry name" value="Lactate/malate_DH_N"/>
</dbReference>
<protein>
    <submittedName>
        <fullName evidence="10">Malate dehydrogenase</fullName>
    </submittedName>
</protein>
<evidence type="ECO:0000313" key="10">
    <source>
        <dbReference type="EMBL" id="OQR42372.1"/>
    </source>
</evidence>
<evidence type="ECO:0000256" key="6">
    <source>
        <dbReference type="PIRSR" id="PIRSR000102-3"/>
    </source>
</evidence>
<feature type="domain" description="Lactate/malate dehydrogenase N-terminal" evidence="8">
    <location>
        <begin position="6"/>
        <end position="144"/>
    </location>
</feature>
<keyword evidence="1" id="KW-0816">Tricarboxylic acid cycle</keyword>
<evidence type="ECO:0000259" key="8">
    <source>
        <dbReference type="Pfam" id="PF00056"/>
    </source>
</evidence>
<dbReference type="InterPro" id="IPR015955">
    <property type="entry name" value="Lactate_DH/Glyco_Ohase_4_C"/>
</dbReference>
<dbReference type="InterPro" id="IPR011275">
    <property type="entry name" value="Malate_DH_type3"/>
</dbReference>
<organism evidence="10 11">
    <name type="scientific">Aliarcobacter cryaerophilus</name>
    <dbReference type="NCBI Taxonomy" id="28198"/>
    <lineage>
        <taxon>Bacteria</taxon>
        <taxon>Pseudomonadati</taxon>
        <taxon>Campylobacterota</taxon>
        <taxon>Epsilonproteobacteria</taxon>
        <taxon>Campylobacterales</taxon>
        <taxon>Arcobacteraceae</taxon>
        <taxon>Aliarcobacter</taxon>
    </lineage>
</organism>
<comment type="similarity">
    <text evidence="7">Belongs to the LDH/MDH superfamily.</text>
</comment>
<feature type="binding site" evidence="5">
    <location>
        <position position="84"/>
    </location>
    <ligand>
        <name>substrate</name>
    </ligand>
</feature>
<dbReference type="AlphaFoldDB" id="A0A1V9VEA8"/>
<dbReference type="EMBL" id="LNTC01000001">
    <property type="protein sequence ID" value="OQR42372.1"/>
    <property type="molecule type" value="Genomic_DNA"/>
</dbReference>
<dbReference type="InterPro" id="IPR036291">
    <property type="entry name" value="NAD(P)-bd_dom_sf"/>
</dbReference>
<dbReference type="NCBIfam" id="NF004863">
    <property type="entry name" value="PRK06223.1"/>
    <property type="match status" value="1"/>
</dbReference>
<dbReference type="Gene3D" id="3.90.110.10">
    <property type="entry name" value="Lactate dehydrogenase/glycoside hydrolase, family 4, C-terminal"/>
    <property type="match status" value="1"/>
</dbReference>
<dbReference type="SUPFAM" id="SSF51735">
    <property type="entry name" value="NAD(P)-binding Rossmann-fold domains"/>
    <property type="match status" value="1"/>
</dbReference>
<evidence type="ECO:0000259" key="9">
    <source>
        <dbReference type="Pfam" id="PF02866"/>
    </source>
</evidence>
<dbReference type="PRINTS" id="PR00086">
    <property type="entry name" value="LLDHDRGNASE"/>
</dbReference>
<dbReference type="Proteomes" id="UP000192599">
    <property type="component" value="Unassembled WGS sequence"/>
</dbReference>
<dbReference type="GO" id="GO:0006089">
    <property type="term" value="P:lactate metabolic process"/>
    <property type="evidence" value="ECO:0007669"/>
    <property type="project" value="TreeGrafter"/>
</dbReference>
<dbReference type="InterPro" id="IPR001557">
    <property type="entry name" value="L-lactate/malate_DH"/>
</dbReference>
<feature type="domain" description="Lactate/malate dehydrogenase C-terminal" evidence="9">
    <location>
        <begin position="149"/>
        <end position="306"/>
    </location>
</feature>
<feature type="binding site" evidence="6">
    <location>
        <position position="97"/>
    </location>
    <ligand>
        <name>NAD(+)</name>
        <dbReference type="ChEBI" id="CHEBI:57540"/>
    </ligand>
</feature>
<evidence type="ECO:0000256" key="2">
    <source>
        <dbReference type="ARBA" id="ARBA00023002"/>
    </source>
</evidence>
<proteinExistence type="inferred from homology"/>
<dbReference type="Pfam" id="PF00056">
    <property type="entry name" value="Ldh_1_N"/>
    <property type="match status" value="1"/>
</dbReference>
<dbReference type="PANTHER" id="PTHR43128">
    <property type="entry name" value="L-2-HYDROXYCARBOXYLATE DEHYDROGENASE (NAD(P)(+))"/>
    <property type="match status" value="1"/>
</dbReference>
<gene>
    <name evidence="10" type="ORF">AS859_00260</name>
</gene>
<evidence type="ECO:0000256" key="3">
    <source>
        <dbReference type="ARBA" id="ARBA00023027"/>
    </source>
</evidence>
<evidence type="ECO:0000313" key="11">
    <source>
        <dbReference type="Proteomes" id="UP000192599"/>
    </source>
</evidence>
<dbReference type="SUPFAM" id="SSF56327">
    <property type="entry name" value="LDH C-terminal domain-like"/>
    <property type="match status" value="1"/>
</dbReference>